<sequence>MSEEEYRKAIIANATNKFTGKGRVTFAEFKDASNNVIGHYSQNNGWTMVMSKAEMKQRLPVHPEAHSAYLFDLNQRRERDGRKQLLRSIY</sequence>
<protein>
    <submittedName>
        <fullName evidence="2">Uncharacterized protein</fullName>
    </submittedName>
</protein>
<dbReference type="RefSeq" id="WP_070963497.1">
    <property type="nucleotide sequence ID" value="NZ_CP017603.1"/>
</dbReference>
<dbReference type="EMBL" id="CP020559">
    <property type="protein sequence ID" value="ARE89016.1"/>
    <property type="molecule type" value="Genomic_DNA"/>
</dbReference>
<keyword evidence="3" id="KW-1185">Reference proteome</keyword>
<dbReference type="AlphaFoldDB" id="A0AAC9RKP8"/>
<gene>
    <name evidence="1" type="ORF">BJL90_00950</name>
    <name evidence="2" type="ORF">CLFO_34220</name>
</gene>
<dbReference type="Proteomes" id="UP000192478">
    <property type="component" value="Chromosome"/>
</dbReference>
<evidence type="ECO:0000313" key="2">
    <source>
        <dbReference type="EMBL" id="ARE89016.1"/>
    </source>
</evidence>
<evidence type="ECO:0000313" key="1">
    <source>
        <dbReference type="EMBL" id="AOY74647.1"/>
    </source>
</evidence>
<accession>A0AAC9RKP8</accession>
<evidence type="ECO:0000313" key="4">
    <source>
        <dbReference type="Proteomes" id="UP000192478"/>
    </source>
</evidence>
<organism evidence="2 4">
    <name type="scientific">Clostridium formicaceticum</name>
    <dbReference type="NCBI Taxonomy" id="1497"/>
    <lineage>
        <taxon>Bacteria</taxon>
        <taxon>Bacillati</taxon>
        <taxon>Bacillota</taxon>
        <taxon>Clostridia</taxon>
        <taxon>Eubacteriales</taxon>
        <taxon>Clostridiaceae</taxon>
        <taxon>Clostridium</taxon>
    </lineage>
</organism>
<proteinExistence type="predicted"/>
<dbReference type="EMBL" id="CP017603">
    <property type="protein sequence ID" value="AOY74647.1"/>
    <property type="molecule type" value="Genomic_DNA"/>
</dbReference>
<dbReference type="KEGG" id="cfm:BJL90_00950"/>
<reference evidence="2 4" key="2">
    <citation type="submission" date="2017-03" db="EMBL/GenBank/DDBJ databases">
        <title>Complete sequence of Clostridium formicaceticum DSM 92.</title>
        <authorList>
            <person name="Poehlein A."/>
            <person name="Karl M."/>
            <person name="Bengelsdorf F.R."/>
            <person name="Duerre P."/>
            <person name="Daniel R."/>
        </authorList>
    </citation>
    <scope>NUCLEOTIDE SEQUENCE [LARGE SCALE GENOMIC DNA]</scope>
    <source>
        <strain evidence="2 4">DSM 92</strain>
    </source>
</reference>
<name>A0AAC9RKP8_9CLOT</name>
<evidence type="ECO:0000313" key="3">
    <source>
        <dbReference type="Proteomes" id="UP000177894"/>
    </source>
</evidence>
<reference evidence="1 3" key="1">
    <citation type="submission" date="2016-10" db="EMBL/GenBank/DDBJ databases">
        <title>Complete Genome Sequence of Acetogen Clostridium formicoaceticum ATCC 27076.</title>
        <authorList>
            <person name="Bao T."/>
            <person name="Cheng C."/>
            <person name="Zhao J."/>
            <person name="Yang S.-T."/>
            <person name="Wang J."/>
            <person name="Wang M."/>
        </authorList>
    </citation>
    <scope>NUCLEOTIDE SEQUENCE [LARGE SCALE GENOMIC DNA]</scope>
    <source>
        <strain evidence="1 3">ATCC 27076</strain>
    </source>
</reference>
<dbReference type="Proteomes" id="UP000177894">
    <property type="component" value="Chromosome"/>
</dbReference>